<comment type="subcellular location">
    <subcellularLocation>
        <location evidence="7">Golgi apparatus</location>
        <location evidence="7">Golgi stack membrane</location>
        <topology evidence="7">Single-pass type II membrane protein</topology>
    </subcellularLocation>
</comment>
<evidence type="ECO:0000256" key="1">
    <source>
        <dbReference type="ARBA" id="ARBA00010481"/>
    </source>
</evidence>
<evidence type="ECO:0000256" key="3">
    <source>
        <dbReference type="ARBA" id="ARBA00022679"/>
    </source>
</evidence>
<dbReference type="PANTHER" id="PTHR31889:SF2">
    <property type="entry name" value="FUCOSYLTRANSFERASE 3"/>
    <property type="match status" value="1"/>
</dbReference>
<dbReference type="FunFam" id="3.40.50.11340:FF:000005">
    <property type="entry name" value="Galactoside 2-alpha-L-fucosyltransferase"/>
    <property type="match status" value="1"/>
</dbReference>
<reference evidence="8" key="1">
    <citation type="submission" date="2023-03" db="EMBL/GenBank/DDBJ databases">
        <authorList>
            <person name="Julca I."/>
        </authorList>
    </citation>
    <scope>NUCLEOTIDE SEQUENCE</scope>
</reference>
<evidence type="ECO:0000256" key="6">
    <source>
        <dbReference type="ARBA" id="ARBA00023316"/>
    </source>
</evidence>
<dbReference type="Gene3D" id="3.40.50.11340">
    <property type="match status" value="1"/>
</dbReference>
<keyword evidence="3 7" id="KW-0808">Transferase</keyword>
<name>A0AAV1DW25_OLDCO</name>
<dbReference type="InterPro" id="IPR004938">
    <property type="entry name" value="XG_FTase"/>
</dbReference>
<dbReference type="GO" id="GO:0008107">
    <property type="term" value="F:galactoside 2-alpha-L-fucosyltransferase activity"/>
    <property type="evidence" value="ECO:0007669"/>
    <property type="project" value="InterPro"/>
</dbReference>
<evidence type="ECO:0000256" key="4">
    <source>
        <dbReference type="ARBA" id="ARBA00023034"/>
    </source>
</evidence>
<dbReference type="Pfam" id="PF03254">
    <property type="entry name" value="XG_FTase"/>
    <property type="match status" value="1"/>
</dbReference>
<evidence type="ECO:0000256" key="2">
    <source>
        <dbReference type="ARBA" id="ARBA00022676"/>
    </source>
</evidence>
<keyword evidence="7" id="KW-0472">Membrane</keyword>
<comment type="function">
    <text evidence="7">May be involved in cell wall biosynthesis.</text>
</comment>
<dbReference type="GO" id="GO:0042546">
    <property type="term" value="P:cell wall biogenesis"/>
    <property type="evidence" value="ECO:0007669"/>
    <property type="project" value="InterPro"/>
</dbReference>
<dbReference type="GO" id="GO:0071555">
    <property type="term" value="P:cell wall organization"/>
    <property type="evidence" value="ECO:0007669"/>
    <property type="project" value="UniProtKB-UniRule"/>
</dbReference>
<protein>
    <recommendedName>
        <fullName evidence="7">Fucosyltransferase</fullName>
        <ecNumber evidence="7">2.4.1.-</ecNumber>
    </recommendedName>
</protein>
<dbReference type="EMBL" id="OX459124">
    <property type="protein sequence ID" value="CAI9112089.1"/>
    <property type="molecule type" value="Genomic_DNA"/>
</dbReference>
<sequence length="565" mass="65426">MGDSRPEPSSHHDDCDQDDATMLMSISTPWPWRYWCRRNPVKSLVIFAVLLVASVLFSALKDRSTDLMNIWILKTDGGKNNILLDEVLQEKYLGGLIAQGFDEKSCLSRHQSLWKHKGPQPHRPSSHLISKLRNYEKLHRRCGPHTKSFKKSLEYLNSSDHGNYDKITDCKYLVWKSRDGLGNRMITLVSAFLYALLTQKVLLVDPGAHISGLFCEPFRGSSWLISSPIINRFMNFGRYSPHTYDYILKWENRSVIPPYAFMYLAHDYTEEDKRFFCDEDQAFIRKVPWLVIQSNVYFVPSLFLMPSFQKELNLLFPEKQTVFHFLGRYLFHPTNSVWNSITTYYNSYLASADEKIGIQIRIFRTNPDPFNELLEQILACVIKENAVLPQINDKMMMKPGGVQSNRTKAVLLTSLDIRYFDAIKKMYEENSTQTGEIIQVFQPSNETKQDSYNHIQNMKALAEMYLLSLTDKLVTSSKSTFGYVAQSLGGMRPWILYRPEEYNATDSKPACQRALSMEPCFQAPPTLECKTRERVDTGKIVGYVRHCEDMSWTWGLKLYDKPDDP</sequence>
<dbReference type="Proteomes" id="UP001161247">
    <property type="component" value="Chromosome 7"/>
</dbReference>
<comment type="similarity">
    <text evidence="1 7">Belongs to the glycosyltransferase 37 family.</text>
</comment>
<proteinExistence type="inferred from homology"/>
<keyword evidence="2 7" id="KW-0328">Glycosyltransferase</keyword>
<dbReference type="GO" id="GO:0009969">
    <property type="term" value="P:xyloglucan biosynthetic process"/>
    <property type="evidence" value="ECO:0007669"/>
    <property type="project" value="TreeGrafter"/>
</dbReference>
<dbReference type="AlphaFoldDB" id="A0AAV1DW25"/>
<evidence type="ECO:0000256" key="5">
    <source>
        <dbReference type="ARBA" id="ARBA00023180"/>
    </source>
</evidence>
<accession>A0AAV1DW25</accession>
<dbReference type="GO" id="GO:0032580">
    <property type="term" value="C:Golgi cisterna membrane"/>
    <property type="evidence" value="ECO:0007669"/>
    <property type="project" value="UniProtKB-SubCell"/>
</dbReference>
<evidence type="ECO:0000313" key="8">
    <source>
        <dbReference type="EMBL" id="CAI9112089.1"/>
    </source>
</evidence>
<keyword evidence="6 7" id="KW-0961">Cell wall biogenesis/degradation</keyword>
<keyword evidence="9" id="KW-1185">Reference proteome</keyword>
<keyword evidence="7" id="KW-1133">Transmembrane helix</keyword>
<keyword evidence="7" id="KW-0812">Transmembrane</keyword>
<evidence type="ECO:0000256" key="7">
    <source>
        <dbReference type="RuleBase" id="RU367004"/>
    </source>
</evidence>
<gene>
    <name evidence="8" type="ORF">OLC1_LOCUS19344</name>
</gene>
<keyword evidence="5" id="KW-0325">Glycoprotein</keyword>
<dbReference type="PANTHER" id="PTHR31889">
    <property type="entry name" value="FUCOSYLTRANSFERASE 2-RELATED"/>
    <property type="match status" value="1"/>
</dbReference>
<dbReference type="Gene3D" id="3.40.50.11350">
    <property type="match status" value="1"/>
</dbReference>
<organism evidence="8 9">
    <name type="scientific">Oldenlandia corymbosa var. corymbosa</name>
    <dbReference type="NCBI Taxonomy" id="529605"/>
    <lineage>
        <taxon>Eukaryota</taxon>
        <taxon>Viridiplantae</taxon>
        <taxon>Streptophyta</taxon>
        <taxon>Embryophyta</taxon>
        <taxon>Tracheophyta</taxon>
        <taxon>Spermatophyta</taxon>
        <taxon>Magnoliopsida</taxon>
        <taxon>eudicotyledons</taxon>
        <taxon>Gunneridae</taxon>
        <taxon>Pentapetalae</taxon>
        <taxon>asterids</taxon>
        <taxon>lamiids</taxon>
        <taxon>Gentianales</taxon>
        <taxon>Rubiaceae</taxon>
        <taxon>Rubioideae</taxon>
        <taxon>Spermacoceae</taxon>
        <taxon>Hedyotis-Oldenlandia complex</taxon>
        <taxon>Oldenlandia</taxon>
    </lineage>
</organism>
<dbReference type="EC" id="2.4.1.-" evidence="7"/>
<keyword evidence="4 7" id="KW-0333">Golgi apparatus</keyword>
<evidence type="ECO:0000313" key="9">
    <source>
        <dbReference type="Proteomes" id="UP001161247"/>
    </source>
</evidence>
<feature type="transmembrane region" description="Helical" evidence="7">
    <location>
        <begin position="41"/>
        <end position="60"/>
    </location>
</feature>